<accession>A0AAE0BES3</accession>
<proteinExistence type="predicted"/>
<dbReference type="Proteomes" id="UP001190700">
    <property type="component" value="Unassembled WGS sequence"/>
</dbReference>
<gene>
    <name evidence="1" type="ORF">CYMTET_55096</name>
</gene>
<dbReference type="SUPFAM" id="SSF48371">
    <property type="entry name" value="ARM repeat"/>
    <property type="match status" value="1"/>
</dbReference>
<organism evidence="1 2">
    <name type="scientific">Cymbomonas tetramitiformis</name>
    <dbReference type="NCBI Taxonomy" id="36881"/>
    <lineage>
        <taxon>Eukaryota</taxon>
        <taxon>Viridiplantae</taxon>
        <taxon>Chlorophyta</taxon>
        <taxon>Pyramimonadophyceae</taxon>
        <taxon>Pyramimonadales</taxon>
        <taxon>Pyramimonadaceae</taxon>
        <taxon>Cymbomonas</taxon>
    </lineage>
</organism>
<evidence type="ECO:0000313" key="2">
    <source>
        <dbReference type="Proteomes" id="UP001190700"/>
    </source>
</evidence>
<evidence type="ECO:0000313" key="1">
    <source>
        <dbReference type="EMBL" id="KAK3234545.1"/>
    </source>
</evidence>
<reference evidence="1 2" key="1">
    <citation type="journal article" date="2015" name="Genome Biol. Evol.">
        <title>Comparative Genomics of a Bacterivorous Green Alga Reveals Evolutionary Causalities and Consequences of Phago-Mixotrophic Mode of Nutrition.</title>
        <authorList>
            <person name="Burns J.A."/>
            <person name="Paasch A."/>
            <person name="Narechania A."/>
            <person name="Kim E."/>
        </authorList>
    </citation>
    <scope>NUCLEOTIDE SEQUENCE [LARGE SCALE GENOMIC DNA]</scope>
    <source>
        <strain evidence="1 2">PLY_AMNH</strain>
    </source>
</reference>
<dbReference type="InterPro" id="IPR016024">
    <property type="entry name" value="ARM-type_fold"/>
</dbReference>
<dbReference type="AlphaFoldDB" id="A0AAE0BES3"/>
<keyword evidence="2" id="KW-1185">Reference proteome</keyword>
<sequence>MEFYVELRMDKRFANALSGRPCFLQHSDPYIRAALTICFLYVVSLRAAQQSGRDLMQDPAIFKLYTLLEIGNNAALDGQMHIVKDQPLHHPVDMSVDDSTRDGSQSLSSAPIEHATRRVTFNFDDFPEDVLRLILDREGMNAGNARGTMRLFNRTIKENCRCMYDPATDTFVAPVLPTSNLERDTHCLSGTEVVLLTIFCQRLTDTWTELRDRMNEAMTVEQTGDRNAGRVFETIKDALPRERDPATTRLLLQAFGEYLVRCVQRPNPPYVGLANLWNVVLDNYRSNFRRAQFEFATAIEMLCDWFPQGFLIILMHYTDISRIPTDDLVFILSRVVTNAELTPIMKLTTIARIVGTRHEYFNKVFQEYETDATLNLQDVQHIRTLLGSTDERYVSMLGRCLDREINRTTQFTRSELAMICEDLGESSDICHRLLDTYIRRKLKQTERVVFDDVSLFCRLFPYNQEWCDLICSKFVNQDIEPPVREAKQLCDLLGNESDICKQLYNRLLQLKLTEDVEFSATELLRLCAFFGDKPQICDELVDKFVAYNLKERNEMSVETLKVVCLFFRKQSKRSDKMLNLFLELSLDWDEEPLNTKDVLNLCTFWGKRSEASNRIVNHYVKYSESTATLSSDDVLDVCEFWGKESDECKRMFGLFLDSYVTMHDVIELYEVWGKGDERCDKALNAFLGHHVETHTSSSDFDAGPLYALFEIDDKRREWMKRALSDGNS</sequence>
<name>A0AAE0BES3_9CHLO</name>
<dbReference type="EMBL" id="LGRX02035483">
    <property type="protein sequence ID" value="KAK3234545.1"/>
    <property type="molecule type" value="Genomic_DNA"/>
</dbReference>
<comment type="caution">
    <text evidence="1">The sequence shown here is derived from an EMBL/GenBank/DDBJ whole genome shotgun (WGS) entry which is preliminary data.</text>
</comment>
<protein>
    <submittedName>
        <fullName evidence="1">Uncharacterized protein</fullName>
    </submittedName>
</protein>